<dbReference type="Gene3D" id="3.40.50.11270">
    <property type="match status" value="1"/>
</dbReference>
<dbReference type="GO" id="GO:0050992">
    <property type="term" value="P:dimethylallyl diphosphate biosynthetic process"/>
    <property type="evidence" value="ECO:0007669"/>
    <property type="project" value="InterPro"/>
</dbReference>
<dbReference type="HAMAP" id="MF_00191">
    <property type="entry name" value="IspH"/>
    <property type="match status" value="1"/>
</dbReference>
<dbReference type="AlphaFoldDB" id="A0A3B1AC27"/>
<keyword evidence="5" id="KW-0411">Iron-sulfur</keyword>
<dbReference type="EC" id="1.17.7.4" evidence="6"/>
<name>A0A3B1AC27_9ZZZZ</name>
<gene>
    <name evidence="6" type="ORF">MNBD_GAMMA20-2212</name>
</gene>
<dbReference type="Gene3D" id="3.40.1010.20">
    <property type="entry name" value="4-hydroxy-3-methylbut-2-enyl diphosphate reductase, catalytic domain"/>
    <property type="match status" value="2"/>
</dbReference>
<dbReference type="GO" id="GO:0019288">
    <property type="term" value="P:isopentenyl diphosphate biosynthetic process, methylerythritol 4-phosphate pathway"/>
    <property type="evidence" value="ECO:0007669"/>
    <property type="project" value="InterPro"/>
</dbReference>
<keyword evidence="3" id="KW-0479">Metal-binding</keyword>
<dbReference type="Pfam" id="PF02401">
    <property type="entry name" value="LYTB"/>
    <property type="match status" value="1"/>
</dbReference>
<proteinExistence type="inferred from homology"/>
<dbReference type="NCBIfam" id="TIGR00216">
    <property type="entry name" value="ispH_lytB"/>
    <property type="match status" value="1"/>
</dbReference>
<evidence type="ECO:0000256" key="1">
    <source>
        <dbReference type="ARBA" id="ARBA00001966"/>
    </source>
</evidence>
<dbReference type="NCBIfam" id="NF002190">
    <property type="entry name" value="PRK01045.1-4"/>
    <property type="match status" value="1"/>
</dbReference>
<accession>A0A3B1AC27</accession>
<evidence type="ECO:0000256" key="4">
    <source>
        <dbReference type="ARBA" id="ARBA00023004"/>
    </source>
</evidence>
<dbReference type="GO" id="GO:0051539">
    <property type="term" value="F:4 iron, 4 sulfur cluster binding"/>
    <property type="evidence" value="ECO:0007669"/>
    <property type="project" value="UniProtKB-KW"/>
</dbReference>
<organism evidence="6">
    <name type="scientific">hydrothermal vent metagenome</name>
    <dbReference type="NCBI Taxonomy" id="652676"/>
    <lineage>
        <taxon>unclassified sequences</taxon>
        <taxon>metagenomes</taxon>
        <taxon>ecological metagenomes</taxon>
    </lineage>
</organism>
<evidence type="ECO:0000313" key="6">
    <source>
        <dbReference type="EMBL" id="VAW95829.1"/>
    </source>
</evidence>
<dbReference type="EMBL" id="UOFU01000082">
    <property type="protein sequence ID" value="VAW95829.1"/>
    <property type="molecule type" value="Genomic_DNA"/>
</dbReference>
<keyword evidence="2" id="KW-0004">4Fe-4S</keyword>
<evidence type="ECO:0000256" key="3">
    <source>
        <dbReference type="ARBA" id="ARBA00022723"/>
    </source>
</evidence>
<dbReference type="CDD" id="cd13944">
    <property type="entry name" value="lytB_ispH"/>
    <property type="match status" value="1"/>
</dbReference>
<keyword evidence="6" id="KW-0560">Oxidoreductase</keyword>
<reference evidence="6" key="1">
    <citation type="submission" date="2018-06" db="EMBL/GenBank/DDBJ databases">
        <authorList>
            <person name="Zhirakovskaya E."/>
        </authorList>
    </citation>
    <scope>NUCLEOTIDE SEQUENCE</scope>
</reference>
<protein>
    <submittedName>
        <fullName evidence="6">4-hydroxy-3-methylbut-2-enyl diphosphate reductase</fullName>
        <ecNumber evidence="6">1.17.7.4</ecNumber>
    </submittedName>
</protein>
<keyword evidence="4" id="KW-0408">Iron</keyword>
<dbReference type="GO" id="GO:0046872">
    <property type="term" value="F:metal ion binding"/>
    <property type="evidence" value="ECO:0007669"/>
    <property type="project" value="UniProtKB-KW"/>
</dbReference>
<evidence type="ECO:0000256" key="2">
    <source>
        <dbReference type="ARBA" id="ARBA00022485"/>
    </source>
</evidence>
<dbReference type="InterPro" id="IPR003451">
    <property type="entry name" value="LytB/IspH"/>
</dbReference>
<sequence>MRILLVNPRGYCAGVEMAIKSLELALQRFGAPLYVYHQIVHNAYLVEHFSARGVVFIDDLQDVPVGATLMYSAHGVSPGIRQEAQARELNVIDTTCPLVTKVHGEAVRYARRGYTLVLVGHRGHDEVVGIMGEAPGTIHLVQSVDDVAALDIGKPKRIAYLTQTTLSVADKQDIEAALLQRFPHIEQPRTDDICYATHNRQQAVRKLAAKAQLAIIIGSQNSSNSRRLADVAQSLGTPARMIDGSEELQRHWFDTVGTVLLTSGASVPESLVDETLSWLRQHFDVTVEEQSAKRETQNFHVPPQLRRLRERIGIPSTVNAQDPEKATLP</sequence>
<dbReference type="PANTHER" id="PTHR30426:SF0">
    <property type="entry name" value="4-HYDROXY-3-METHYLBUT-2-ENYL DIPHOSPHATE REDUCTASE"/>
    <property type="match status" value="1"/>
</dbReference>
<comment type="cofactor">
    <cofactor evidence="1">
        <name>[4Fe-4S] cluster</name>
        <dbReference type="ChEBI" id="CHEBI:49883"/>
    </cofactor>
</comment>
<evidence type="ECO:0000256" key="5">
    <source>
        <dbReference type="ARBA" id="ARBA00023014"/>
    </source>
</evidence>
<dbReference type="PANTHER" id="PTHR30426">
    <property type="entry name" value="4-HYDROXY-3-METHYLBUT-2-ENYL DIPHOSPHATE REDUCTASE"/>
    <property type="match status" value="1"/>
</dbReference>
<dbReference type="GO" id="GO:0051745">
    <property type="term" value="F:4-hydroxy-3-methylbut-2-enyl diphosphate reductase activity"/>
    <property type="evidence" value="ECO:0007669"/>
    <property type="project" value="UniProtKB-EC"/>
</dbReference>